<name>A0A836D460_SHEEP</name>
<accession>A0A836D460</accession>
<dbReference type="AlphaFoldDB" id="A0A836D460"/>
<dbReference type="PANTHER" id="PTHR10903:SF73">
    <property type="entry name" value="GTPASE IMAP FAMILY MEMBER 8"/>
    <property type="match status" value="1"/>
</dbReference>
<dbReference type="FunFam" id="3.40.50.300:FF:000366">
    <property type="entry name" value="GTPase, IMAP family member 2"/>
    <property type="match status" value="1"/>
</dbReference>
<keyword evidence="6" id="KW-0963">Cytoplasm</keyword>
<evidence type="ECO:0000256" key="9">
    <source>
        <dbReference type="ARBA" id="ARBA00022824"/>
    </source>
</evidence>
<comment type="similarity">
    <text evidence="5">Belongs to the TRAFAC class TrmE-Era-EngA-EngB-Septin-like GTPase superfamily. AIG1/Toc34/Toc159-like paraseptin GTPase family. IAN subfamily.</text>
</comment>
<feature type="domain" description="AIG1-type G" evidence="17">
    <location>
        <begin position="234"/>
        <end position="423"/>
    </location>
</feature>
<evidence type="ECO:0000256" key="12">
    <source>
        <dbReference type="ARBA" id="ARBA00023134"/>
    </source>
</evidence>
<feature type="domain" description="AIG1-type G" evidence="17">
    <location>
        <begin position="1"/>
        <end position="189"/>
    </location>
</feature>
<dbReference type="GO" id="GO:0005783">
    <property type="term" value="C:endoplasmic reticulum"/>
    <property type="evidence" value="ECO:0007669"/>
    <property type="project" value="UniProtKB-SubCell"/>
</dbReference>
<dbReference type="FunFam" id="3.40.50.300:FF:000536">
    <property type="entry name" value="GTPase IMAP family member 8"/>
    <property type="match status" value="2"/>
</dbReference>
<comment type="subcellular location">
    <subcellularLocation>
        <location evidence="3">Cytoplasm</location>
        <location evidence="3">Cytosol</location>
    </subcellularLocation>
    <subcellularLocation>
        <location evidence="2">Endoplasmic reticulum</location>
    </subcellularLocation>
    <subcellularLocation>
        <location evidence="4">Golgi apparatus</location>
    </subcellularLocation>
    <subcellularLocation>
        <location evidence="1">Mitochondrion</location>
    </subcellularLocation>
</comment>
<comment type="caution">
    <text evidence="18">The sequence shown here is derived from an EMBL/GenBank/DDBJ whole genome shotgun (WGS) entry which is preliminary data.</text>
</comment>
<evidence type="ECO:0000259" key="17">
    <source>
        <dbReference type="PROSITE" id="PS51720"/>
    </source>
</evidence>
<keyword evidence="10" id="KW-0333">Golgi apparatus</keyword>
<dbReference type="InterPro" id="IPR006703">
    <property type="entry name" value="G_AIG1"/>
</dbReference>
<dbReference type="GO" id="GO:0005525">
    <property type="term" value="F:GTP binding"/>
    <property type="evidence" value="ECO:0007669"/>
    <property type="project" value="UniProtKB-KW"/>
</dbReference>
<keyword evidence="12" id="KW-0342">GTP-binding</keyword>
<evidence type="ECO:0000256" key="16">
    <source>
        <dbReference type="SAM" id="MobiDB-lite"/>
    </source>
</evidence>
<evidence type="ECO:0000313" key="18">
    <source>
        <dbReference type="EMBL" id="KAG5210696.1"/>
    </source>
</evidence>
<evidence type="ECO:0000256" key="15">
    <source>
        <dbReference type="ARBA" id="ARBA00077278"/>
    </source>
</evidence>
<dbReference type="Proteomes" id="UP000664991">
    <property type="component" value="Unassembled WGS sequence"/>
</dbReference>
<dbReference type="Gene3D" id="3.40.50.300">
    <property type="entry name" value="P-loop containing nucleotide triphosphate hydrolases"/>
    <property type="match status" value="3"/>
</dbReference>
<dbReference type="SUPFAM" id="SSF52540">
    <property type="entry name" value="P-loop containing nucleoside triphosphate hydrolases"/>
    <property type="match status" value="3"/>
</dbReference>
<feature type="compositionally biased region" description="Polar residues" evidence="16">
    <location>
        <begin position="192"/>
        <end position="203"/>
    </location>
</feature>
<evidence type="ECO:0000256" key="13">
    <source>
        <dbReference type="ARBA" id="ARBA00056809"/>
    </source>
</evidence>
<dbReference type="CDD" id="cd01852">
    <property type="entry name" value="AIG1"/>
    <property type="match status" value="2"/>
</dbReference>
<dbReference type="PANTHER" id="PTHR10903">
    <property type="entry name" value="GTPASE, IMAP FAMILY MEMBER-RELATED"/>
    <property type="match status" value="1"/>
</dbReference>
<evidence type="ECO:0000256" key="1">
    <source>
        <dbReference type="ARBA" id="ARBA00004173"/>
    </source>
</evidence>
<feature type="region of interest" description="Disordered" evidence="16">
    <location>
        <begin position="185"/>
        <end position="220"/>
    </location>
</feature>
<evidence type="ECO:0000256" key="2">
    <source>
        <dbReference type="ARBA" id="ARBA00004240"/>
    </source>
</evidence>
<dbReference type="GO" id="GO:0005794">
    <property type="term" value="C:Golgi apparatus"/>
    <property type="evidence" value="ECO:0007669"/>
    <property type="project" value="UniProtKB-SubCell"/>
</dbReference>
<dbReference type="InterPro" id="IPR045058">
    <property type="entry name" value="GIMA/IAN/Toc"/>
</dbReference>
<organism evidence="18 19">
    <name type="scientific">Ovis aries</name>
    <name type="common">Sheep</name>
    <dbReference type="NCBI Taxonomy" id="9940"/>
    <lineage>
        <taxon>Eukaryota</taxon>
        <taxon>Metazoa</taxon>
        <taxon>Chordata</taxon>
        <taxon>Craniata</taxon>
        <taxon>Vertebrata</taxon>
        <taxon>Euteleostomi</taxon>
        <taxon>Mammalia</taxon>
        <taxon>Eutheria</taxon>
        <taxon>Laurasiatheria</taxon>
        <taxon>Artiodactyla</taxon>
        <taxon>Ruminantia</taxon>
        <taxon>Pecora</taxon>
        <taxon>Bovidae</taxon>
        <taxon>Caprinae</taxon>
        <taxon>Ovis</taxon>
    </lineage>
</organism>
<evidence type="ECO:0000256" key="8">
    <source>
        <dbReference type="ARBA" id="ARBA00022741"/>
    </source>
</evidence>
<feature type="domain" description="AIG1-type G" evidence="17">
    <location>
        <begin position="424"/>
        <end position="632"/>
    </location>
</feature>
<proteinExistence type="inferred from homology"/>
<keyword evidence="9" id="KW-0256">Endoplasmic reticulum</keyword>
<evidence type="ECO:0000256" key="14">
    <source>
        <dbReference type="ARBA" id="ARBA00073539"/>
    </source>
</evidence>
<evidence type="ECO:0000256" key="11">
    <source>
        <dbReference type="ARBA" id="ARBA00023128"/>
    </source>
</evidence>
<reference evidence="18 19" key="1">
    <citation type="submission" date="2020-12" db="EMBL/GenBank/DDBJ databases">
        <title>De novo assembly of Tibetan sheep genome.</title>
        <authorList>
            <person name="Li X."/>
        </authorList>
    </citation>
    <scope>NUCLEOTIDE SEQUENCE [LARGE SCALE GENOMIC DNA]</scope>
    <source>
        <tissue evidence="18">Heart</tissue>
    </source>
</reference>
<evidence type="ECO:0000256" key="5">
    <source>
        <dbReference type="ARBA" id="ARBA00008535"/>
    </source>
</evidence>
<dbReference type="EMBL" id="JAEMGP010000004">
    <property type="protein sequence ID" value="KAG5210696.1"/>
    <property type="molecule type" value="Genomic_DNA"/>
</dbReference>
<keyword evidence="8" id="KW-0547">Nucleotide-binding</keyword>
<gene>
    <name evidence="18" type="ORF">JEQ12_015890</name>
</gene>
<dbReference type="GO" id="GO:0005829">
    <property type="term" value="C:cytosol"/>
    <property type="evidence" value="ECO:0007669"/>
    <property type="project" value="UniProtKB-SubCell"/>
</dbReference>
<evidence type="ECO:0000256" key="10">
    <source>
        <dbReference type="ARBA" id="ARBA00023034"/>
    </source>
</evidence>
<dbReference type="GO" id="GO:0005739">
    <property type="term" value="C:mitochondrion"/>
    <property type="evidence" value="ECO:0007669"/>
    <property type="project" value="UniProtKB-SubCell"/>
</dbReference>
<dbReference type="Pfam" id="PF04548">
    <property type="entry name" value="AIG1"/>
    <property type="match status" value="3"/>
</dbReference>
<keyword evidence="11" id="KW-0496">Mitochondrion</keyword>
<comment type="function">
    <text evidence="13">Exerts an anti-apoptotic effect in the immune system and is involved in responses to infections.</text>
</comment>
<evidence type="ECO:0000313" key="19">
    <source>
        <dbReference type="Proteomes" id="UP000664991"/>
    </source>
</evidence>
<protein>
    <recommendedName>
        <fullName evidence="14">GTPase IMAP family member 8</fullName>
    </recommendedName>
    <alternativeName>
        <fullName evidence="15">Immune-associated nucleotide-binding protein 9</fullName>
    </alternativeName>
</protein>
<sequence length="649" mass="73328">MDVRLLLLGKRGAGKSATGNSILGKAEFESRFSEQPVTRSCQRGSGVTQGREVVVIDTPDIFSSDNIKRCLELSAPSLHALLLVIPLGNYTVEDRQTAERIQNVFDEKARKHTIIIFTRKDEEGSLEDYVKNTTSIRDLVQRSSGQYCAFNNKASKDEQDVQVKELLCKVEDLVKNKGPYTVNLRDEDSRFQDSVNEDTSQHSMNEDTSQRKNYPHGSGEQLQQMIGWEPSPGLPALKVLLVGKHGVGKSAVGNSLLGKRVFETRYSEEPVTWRCMSESRIWRERQVLIIDTPDFLSSKDIEQDLVNNTCPGPHAFLLVTPLGSFNEKDDMVLSTIQRIFGDKFIKYMIVLLTRKEDLGNQDLEKFLARSKRLNELINKCKNRYSIFNYRAREEQKQCQVDKLLQEIVSMVQQNGDKPCTFREKEPLRIILVGKSGTGKSASGNTILGSPEFHSQLKAQPVTTSFQEGRRTWNGQDVVVVDTPPLCQESRAEGDLSQLEKAVKDYRSYYKEGSTVLVVVLQVGRITTGDKKAVVDLERIFGAEVMKYTIVLFTRKEDLETGKLDDYVNNTDNKHLKNIIGKCKRRYCAFNNKETGQAKKDQAEELLTMASNVIKGGGQHKHPLTWDVGKLMKNIQEKPSKLLSTLKESF</sequence>
<evidence type="ECO:0000256" key="7">
    <source>
        <dbReference type="ARBA" id="ARBA00022737"/>
    </source>
</evidence>
<evidence type="ECO:0000256" key="6">
    <source>
        <dbReference type="ARBA" id="ARBA00022490"/>
    </source>
</evidence>
<dbReference type="PROSITE" id="PS51720">
    <property type="entry name" value="G_AIG1"/>
    <property type="match status" value="3"/>
</dbReference>
<evidence type="ECO:0000256" key="3">
    <source>
        <dbReference type="ARBA" id="ARBA00004514"/>
    </source>
</evidence>
<evidence type="ECO:0000256" key="4">
    <source>
        <dbReference type="ARBA" id="ARBA00004555"/>
    </source>
</evidence>
<keyword evidence="7" id="KW-0677">Repeat</keyword>
<dbReference type="InterPro" id="IPR027417">
    <property type="entry name" value="P-loop_NTPase"/>
</dbReference>